<dbReference type="InterPro" id="IPR041522">
    <property type="entry name" value="CdaR_GGDEF"/>
</dbReference>
<evidence type="ECO:0000256" key="2">
    <source>
        <dbReference type="ARBA" id="ARBA00023125"/>
    </source>
</evidence>
<dbReference type="Pfam" id="PF12833">
    <property type="entry name" value="HTH_18"/>
    <property type="match status" value="1"/>
</dbReference>
<dbReference type="SUPFAM" id="SSF46689">
    <property type="entry name" value="Homeodomain-like"/>
    <property type="match status" value="2"/>
</dbReference>
<evidence type="ECO:0000256" key="3">
    <source>
        <dbReference type="ARBA" id="ARBA00023163"/>
    </source>
</evidence>
<dbReference type="InterPro" id="IPR018060">
    <property type="entry name" value="HTH_AraC"/>
</dbReference>
<organism evidence="6 7">
    <name type="scientific">Paenibacillus xylanivorans</name>
    <dbReference type="NCBI Taxonomy" id="1705561"/>
    <lineage>
        <taxon>Bacteria</taxon>
        <taxon>Bacillati</taxon>
        <taxon>Bacillota</taxon>
        <taxon>Bacilli</taxon>
        <taxon>Bacillales</taxon>
        <taxon>Paenibacillaceae</taxon>
        <taxon>Paenibacillus</taxon>
    </lineage>
</organism>
<evidence type="ECO:0000259" key="5">
    <source>
        <dbReference type="PROSITE" id="PS01124"/>
    </source>
</evidence>
<reference evidence="6 7" key="1">
    <citation type="submission" date="2015-08" db="EMBL/GenBank/DDBJ databases">
        <title>Draft genome sequence of cellulolytic and xylanolytic Paenibacillus sp. A59, isolated from a decaying forest soil from Patagonia, Argentina.</title>
        <authorList>
            <person name="Ghio S."/>
            <person name="Caceres A.M."/>
            <person name="Talia P."/>
            <person name="Grasso D."/>
            <person name="Campos E."/>
        </authorList>
    </citation>
    <scope>NUCLEOTIDE SEQUENCE [LARGE SCALE GENOMIC DNA]</scope>
    <source>
        <strain evidence="6 7">A59</strain>
    </source>
</reference>
<sequence>MRSFSYLHKMIVFGILLSTLPILLTGIAAFIYSSKQTELYRAQANEQLLIQMQTNVEHKLATVSYMLDQAVRSPDTLHSLSSSPSVQGTEPLFAEKLQTEFKNMRSWEPLMDITLVNQTQDWLIDHAGLYLNTDFPMALPMKDLLSNTLTSGWQLTPSSVFNNNERQVNSGCIYHIALARSIPDVNVSSDAALIAGIPACSLQKSLEEDSPDSSTAGLIILNREQRIMVHPDPRNIGQPMAAAGIKDSESGTNFSELLSIRGSAASSGQREVRIADTYYSLSYTHSALKGWTYILISPTNILTHEYVQIGLHTIYISFALLLLSMLLSWIGSRRMHIPIRKILAQLGDKRLPKDRPETKSAHHIDEFEQIRAGVSQLSASQSQLENKLNQYKLQIRTHSLINLLLGKIVPSTLHDILRENGYDSQLQEWQQIAVIAVQADLVNHIKYHAKDRDLLLFAVQNILEESVHAEQQLLPVVYEQAVVTIIGTTEQDRVRFSQHLYTLTEQLQHQVSQILSLQVSIGFSQPHASLFQIPQAYTEALEALKHRMKLGAGIIFQFETIDNRNSHWALPYPESLEYTLIQTIQNADEARASSHLHQLLEVLFGMECTPEEYQVALTRLLTHILQMIQESGIRLGQISKGHGSIFNELHALQYAAEVEHWFNDHIILPIILILKERQYAQYQHISEKMIAIIHQEYDKDLTLEECASRLHYNANYLSSVFRKETGCAFSEYLTKYRFTMAKKWLDESELTVKDIAARLRYNNPQNFIRSFRKWEGITPGQYRERKQKPDLSMKQ</sequence>
<evidence type="ECO:0000256" key="4">
    <source>
        <dbReference type="SAM" id="Phobius"/>
    </source>
</evidence>
<keyword evidence="1" id="KW-0805">Transcription regulation</keyword>
<keyword evidence="7" id="KW-1185">Reference proteome</keyword>
<keyword evidence="4" id="KW-0472">Membrane</keyword>
<dbReference type="Pfam" id="PF17853">
    <property type="entry name" value="GGDEF_2"/>
    <property type="match status" value="1"/>
</dbReference>
<dbReference type="GO" id="GO:0003700">
    <property type="term" value="F:DNA-binding transcription factor activity"/>
    <property type="evidence" value="ECO:0007669"/>
    <property type="project" value="InterPro"/>
</dbReference>
<keyword evidence="4" id="KW-0812">Transmembrane</keyword>
<dbReference type="AlphaFoldDB" id="A0A0M9BKJ0"/>
<dbReference type="PANTHER" id="PTHR43280:SF10">
    <property type="entry name" value="REGULATORY PROTEIN POCR"/>
    <property type="match status" value="1"/>
</dbReference>
<proteinExistence type="predicted"/>
<keyword evidence="2" id="KW-0238">DNA-binding</keyword>
<evidence type="ECO:0000313" key="6">
    <source>
        <dbReference type="EMBL" id="KOY14073.1"/>
    </source>
</evidence>
<dbReference type="Proteomes" id="UP000037688">
    <property type="component" value="Unassembled WGS sequence"/>
</dbReference>
<dbReference type="GO" id="GO:0043565">
    <property type="term" value="F:sequence-specific DNA binding"/>
    <property type="evidence" value="ECO:0007669"/>
    <property type="project" value="InterPro"/>
</dbReference>
<dbReference type="PANTHER" id="PTHR43280">
    <property type="entry name" value="ARAC-FAMILY TRANSCRIPTIONAL REGULATOR"/>
    <property type="match status" value="1"/>
</dbReference>
<evidence type="ECO:0000313" key="7">
    <source>
        <dbReference type="Proteomes" id="UP000037688"/>
    </source>
</evidence>
<feature type="transmembrane region" description="Helical" evidence="4">
    <location>
        <begin position="309"/>
        <end position="331"/>
    </location>
</feature>
<dbReference type="SMART" id="SM00342">
    <property type="entry name" value="HTH_ARAC"/>
    <property type="match status" value="1"/>
</dbReference>
<feature type="domain" description="HTH araC/xylS-type" evidence="5">
    <location>
        <begin position="687"/>
        <end position="785"/>
    </location>
</feature>
<dbReference type="PROSITE" id="PS01124">
    <property type="entry name" value="HTH_ARAC_FAMILY_2"/>
    <property type="match status" value="1"/>
</dbReference>
<gene>
    <name evidence="6" type="ORF">AMS66_24710</name>
</gene>
<dbReference type="Gene3D" id="1.10.10.60">
    <property type="entry name" value="Homeodomain-like"/>
    <property type="match status" value="2"/>
</dbReference>
<accession>A0A0M9BKJ0</accession>
<evidence type="ECO:0000256" key="1">
    <source>
        <dbReference type="ARBA" id="ARBA00023015"/>
    </source>
</evidence>
<keyword evidence="3" id="KW-0804">Transcription</keyword>
<comment type="caution">
    <text evidence="6">The sequence shown here is derived from an EMBL/GenBank/DDBJ whole genome shotgun (WGS) entry which is preliminary data.</text>
</comment>
<keyword evidence="4" id="KW-1133">Transmembrane helix</keyword>
<name>A0A0M9BKJ0_9BACL</name>
<dbReference type="InterPro" id="IPR009057">
    <property type="entry name" value="Homeodomain-like_sf"/>
</dbReference>
<protein>
    <recommendedName>
        <fullName evidence="5">HTH araC/xylS-type domain-containing protein</fullName>
    </recommendedName>
</protein>
<dbReference type="OrthoDB" id="1975037at2"/>
<dbReference type="PATRIC" id="fig|1705561.3.peg.5187"/>
<dbReference type="EMBL" id="LITU01000075">
    <property type="protein sequence ID" value="KOY14073.1"/>
    <property type="molecule type" value="Genomic_DNA"/>
</dbReference>
<dbReference type="RefSeq" id="WP_144424601.1">
    <property type="nucleotide sequence ID" value="NZ_LITU01000075.1"/>
</dbReference>